<evidence type="ECO:0000313" key="4">
    <source>
        <dbReference type="Proteomes" id="UP001234581"/>
    </source>
</evidence>
<reference evidence="3 4" key="1">
    <citation type="submission" date="2023-03" db="EMBL/GenBank/DDBJ databases">
        <title>Genome sequence of Lichtheimia ornata CBS 291.66.</title>
        <authorList>
            <person name="Mohabir J.T."/>
            <person name="Shea T.P."/>
            <person name="Kurbessoian T."/>
            <person name="Berby B."/>
            <person name="Fontaine J."/>
            <person name="Livny J."/>
            <person name="Gnirke A."/>
            <person name="Stajich J.E."/>
            <person name="Cuomo C.A."/>
        </authorList>
    </citation>
    <scope>NUCLEOTIDE SEQUENCE [LARGE SCALE GENOMIC DNA]</scope>
    <source>
        <strain evidence="3">CBS 291.66</strain>
    </source>
</reference>
<dbReference type="EMBL" id="JARTCD010000005">
    <property type="protein sequence ID" value="KAJ8662439.1"/>
    <property type="molecule type" value="Genomic_DNA"/>
</dbReference>
<feature type="domain" description="Protein kinase" evidence="2">
    <location>
        <begin position="1"/>
        <end position="337"/>
    </location>
</feature>
<dbReference type="GO" id="GO:0032436">
    <property type="term" value="P:positive regulation of proteasomal ubiquitin-dependent protein catabolic process"/>
    <property type="evidence" value="ECO:0007669"/>
    <property type="project" value="TreeGrafter"/>
</dbReference>
<dbReference type="GO" id="GO:0005524">
    <property type="term" value="F:ATP binding"/>
    <property type="evidence" value="ECO:0007669"/>
    <property type="project" value="InterPro"/>
</dbReference>
<evidence type="ECO:0000259" key="2">
    <source>
        <dbReference type="PROSITE" id="PS50011"/>
    </source>
</evidence>
<dbReference type="PANTHER" id="PTHR22961">
    <property type="entry name" value="SER/THR PROTEIN KINASE-TRB"/>
    <property type="match status" value="1"/>
</dbReference>
<dbReference type="SUPFAM" id="SSF56112">
    <property type="entry name" value="Protein kinase-like (PK-like)"/>
    <property type="match status" value="1"/>
</dbReference>
<dbReference type="GO" id="GO:0004672">
    <property type="term" value="F:protein kinase activity"/>
    <property type="evidence" value="ECO:0007669"/>
    <property type="project" value="InterPro"/>
</dbReference>
<dbReference type="Gene3D" id="1.10.510.10">
    <property type="entry name" value="Transferase(Phosphotransferase) domain 1"/>
    <property type="match status" value="1"/>
</dbReference>
<feature type="region of interest" description="Disordered" evidence="1">
    <location>
        <begin position="17"/>
        <end position="69"/>
    </location>
</feature>
<keyword evidence="4" id="KW-1185">Reference proteome</keyword>
<protein>
    <recommendedName>
        <fullName evidence="2">Protein kinase domain-containing protein</fullName>
    </recommendedName>
</protein>
<dbReference type="SMART" id="SM00220">
    <property type="entry name" value="S_TKc"/>
    <property type="match status" value="1"/>
</dbReference>
<dbReference type="PROSITE" id="PS50011">
    <property type="entry name" value="PROTEIN_KINASE_DOM"/>
    <property type="match status" value="1"/>
</dbReference>
<dbReference type="InterPro" id="IPR000719">
    <property type="entry name" value="Prot_kinase_dom"/>
</dbReference>
<evidence type="ECO:0000256" key="1">
    <source>
        <dbReference type="SAM" id="MobiDB-lite"/>
    </source>
</evidence>
<dbReference type="GeneID" id="83209551"/>
<dbReference type="GO" id="GO:0005634">
    <property type="term" value="C:nucleus"/>
    <property type="evidence" value="ECO:0007669"/>
    <property type="project" value="TreeGrafter"/>
</dbReference>
<gene>
    <name evidence="3" type="ORF">O0I10_002133</name>
</gene>
<sequence length="417" mass="47217">MRQGLFSRISKLLLTRHRNGKHDTTKKAGDWQQLSPESPPLPILDPSSPSSSSSPNTTTSSLPASTKHDIIVKRSSFPNTAIYDPRQSRRLYTIPEEAETMTITTTTTTTPSCSRLRDGQQHCMNDNNTNNINTNGNIPSPTSQVDILYQAPNEWIHAMQPVDGDSSSRCDNQLIGDEPRCQLQMSQRIQRAYQSHQRRSMGNNSHHVSVAAARTELDYDCHDNITGLRITCPSGTSEYWPLHGNSQFIPPEVAIQGIYHPQLAQVWIMGVWLYRMLVGKYPYVAPNDRKLFTKMGHGDFTIPCHLSEDAKDLLRRMLAPHPGRRASLDLVMFHPWLKSCSSHDTSTRRQSMESISSYRRHRTSRHYHHSNNIQAAPHKSFAVTKAVKFLTHGPYPPPRRPYRELALLGQRPSSTVI</sequence>
<dbReference type="InterPro" id="IPR024104">
    <property type="entry name" value="Tribbles/Ser_Thr_kinase_40"/>
</dbReference>
<evidence type="ECO:0000313" key="3">
    <source>
        <dbReference type="EMBL" id="KAJ8662439.1"/>
    </source>
</evidence>
<feature type="compositionally biased region" description="Low complexity" evidence="1">
    <location>
        <begin position="44"/>
        <end position="65"/>
    </location>
</feature>
<dbReference type="RefSeq" id="XP_058347352.1">
    <property type="nucleotide sequence ID" value="XM_058482221.1"/>
</dbReference>
<dbReference type="PANTHER" id="PTHR22961:SF13">
    <property type="entry name" value="TRIBBLES"/>
    <property type="match status" value="1"/>
</dbReference>
<dbReference type="AlphaFoldDB" id="A0AAD7VAK3"/>
<comment type="caution">
    <text evidence="3">The sequence shown here is derived from an EMBL/GenBank/DDBJ whole genome shotgun (WGS) entry which is preliminary data.</text>
</comment>
<name>A0AAD7VAK3_9FUNG</name>
<dbReference type="Pfam" id="PF00069">
    <property type="entry name" value="Pkinase"/>
    <property type="match status" value="1"/>
</dbReference>
<accession>A0AAD7VAK3</accession>
<organism evidence="3 4">
    <name type="scientific">Lichtheimia ornata</name>
    <dbReference type="NCBI Taxonomy" id="688661"/>
    <lineage>
        <taxon>Eukaryota</taxon>
        <taxon>Fungi</taxon>
        <taxon>Fungi incertae sedis</taxon>
        <taxon>Mucoromycota</taxon>
        <taxon>Mucoromycotina</taxon>
        <taxon>Mucoromycetes</taxon>
        <taxon>Mucorales</taxon>
        <taxon>Lichtheimiaceae</taxon>
        <taxon>Lichtheimia</taxon>
    </lineage>
</organism>
<proteinExistence type="predicted"/>
<dbReference type="GO" id="GO:0031434">
    <property type="term" value="F:mitogen-activated protein kinase kinase binding"/>
    <property type="evidence" value="ECO:0007669"/>
    <property type="project" value="TreeGrafter"/>
</dbReference>
<dbReference type="InterPro" id="IPR011009">
    <property type="entry name" value="Kinase-like_dom_sf"/>
</dbReference>
<dbReference type="Proteomes" id="UP001234581">
    <property type="component" value="Unassembled WGS sequence"/>
</dbReference>